<name>A0AAE3FT35_9EURY</name>
<organism evidence="2 3">
    <name type="scientific">Natranaeroarchaeum aerophilus</name>
    <dbReference type="NCBI Taxonomy" id="2917711"/>
    <lineage>
        <taxon>Archaea</taxon>
        <taxon>Methanobacteriati</taxon>
        <taxon>Methanobacteriota</taxon>
        <taxon>Stenosarchaea group</taxon>
        <taxon>Halobacteria</taxon>
        <taxon>Halobacteriales</taxon>
        <taxon>Natronoarchaeaceae</taxon>
        <taxon>Natranaeroarchaeum</taxon>
    </lineage>
</organism>
<sequence>MPGRSTIAGLQLSVLGVGMILIATEARAHLGYWAAIGLLLAGTVVVTKTYVNTA</sequence>
<keyword evidence="1" id="KW-0812">Transmembrane</keyword>
<evidence type="ECO:0000313" key="3">
    <source>
        <dbReference type="Proteomes" id="UP001202674"/>
    </source>
</evidence>
<keyword evidence="1" id="KW-0472">Membrane</keyword>
<evidence type="ECO:0000256" key="1">
    <source>
        <dbReference type="SAM" id="Phobius"/>
    </source>
</evidence>
<dbReference type="Proteomes" id="UP001202674">
    <property type="component" value="Unassembled WGS sequence"/>
</dbReference>
<feature type="transmembrane region" description="Helical" evidence="1">
    <location>
        <begin position="7"/>
        <end position="24"/>
    </location>
</feature>
<evidence type="ECO:0000313" key="2">
    <source>
        <dbReference type="EMBL" id="MCL9814620.1"/>
    </source>
</evidence>
<keyword evidence="3" id="KW-1185">Reference proteome</keyword>
<comment type="caution">
    <text evidence="2">The sequence shown here is derived from an EMBL/GenBank/DDBJ whole genome shotgun (WGS) entry which is preliminary data.</text>
</comment>
<dbReference type="RefSeq" id="WP_250597751.1">
    <property type="nucleotide sequence ID" value="NZ_JAKRVY010000008.1"/>
</dbReference>
<protein>
    <submittedName>
        <fullName evidence="2">Uncharacterized protein</fullName>
    </submittedName>
</protein>
<reference evidence="2 3" key="1">
    <citation type="journal article" date="2022" name="Syst. Appl. Microbiol.">
        <title>Natronocalculus amylovorans gen. nov., sp. nov., and Natranaeroarchaeum aerophilus sp. nov., dominant culturable amylolytic natronoarchaea from hypersaline soda lakes in southwestern Siberia.</title>
        <authorList>
            <person name="Sorokin D.Y."/>
            <person name="Elcheninov A.G."/>
            <person name="Khizhniak T.V."/>
            <person name="Koenen M."/>
            <person name="Bale N.J."/>
            <person name="Damste J.S.S."/>
            <person name="Kublanov I.V."/>
        </authorList>
    </citation>
    <scope>NUCLEOTIDE SEQUENCE [LARGE SCALE GENOMIC DNA]</scope>
    <source>
        <strain evidence="2 3">AArc-St1-1</strain>
    </source>
</reference>
<dbReference type="EMBL" id="JAKRVY010000008">
    <property type="protein sequence ID" value="MCL9814620.1"/>
    <property type="molecule type" value="Genomic_DNA"/>
</dbReference>
<proteinExistence type="predicted"/>
<dbReference type="AlphaFoldDB" id="A0AAE3FT35"/>
<accession>A0AAE3FT35</accession>
<keyword evidence="1" id="KW-1133">Transmembrane helix</keyword>
<gene>
    <name evidence="2" type="ORF">AArcSt11_13255</name>
</gene>
<feature type="transmembrane region" description="Helical" evidence="1">
    <location>
        <begin position="30"/>
        <end position="51"/>
    </location>
</feature>